<evidence type="ECO:0000256" key="1">
    <source>
        <dbReference type="SAM" id="MobiDB-lite"/>
    </source>
</evidence>
<dbReference type="Proteomes" id="UP000265520">
    <property type="component" value="Unassembled WGS sequence"/>
</dbReference>
<feature type="region of interest" description="Disordered" evidence="1">
    <location>
        <begin position="31"/>
        <end position="77"/>
    </location>
</feature>
<name>A0A392RZZ8_9FABA</name>
<feature type="non-terminal residue" evidence="3">
    <location>
        <position position="1"/>
    </location>
</feature>
<organism evidence="3 4">
    <name type="scientific">Trifolium medium</name>
    <dbReference type="NCBI Taxonomy" id="97028"/>
    <lineage>
        <taxon>Eukaryota</taxon>
        <taxon>Viridiplantae</taxon>
        <taxon>Streptophyta</taxon>
        <taxon>Embryophyta</taxon>
        <taxon>Tracheophyta</taxon>
        <taxon>Spermatophyta</taxon>
        <taxon>Magnoliopsida</taxon>
        <taxon>eudicotyledons</taxon>
        <taxon>Gunneridae</taxon>
        <taxon>Pentapetalae</taxon>
        <taxon>rosids</taxon>
        <taxon>fabids</taxon>
        <taxon>Fabales</taxon>
        <taxon>Fabaceae</taxon>
        <taxon>Papilionoideae</taxon>
        <taxon>50 kb inversion clade</taxon>
        <taxon>NPAAA clade</taxon>
        <taxon>Hologalegina</taxon>
        <taxon>IRL clade</taxon>
        <taxon>Trifolieae</taxon>
        <taxon>Trifolium</taxon>
    </lineage>
</organism>
<protein>
    <submittedName>
        <fullName evidence="3">Uncharacterized protein</fullName>
    </submittedName>
</protein>
<sequence>TRSSAHLKTLSTCHNILLCCSLVTVTITGVVPSSTPPPPPTAVGFGNRASINRNSVSREPETTSDPTRRVTCPSGSGPSICSLRVPLEGMNSNETDF</sequence>
<proteinExistence type="predicted"/>
<dbReference type="AlphaFoldDB" id="A0A392RZZ8"/>
<accession>A0A392RZZ8</accession>
<evidence type="ECO:0000313" key="4">
    <source>
        <dbReference type="Proteomes" id="UP000265520"/>
    </source>
</evidence>
<keyword evidence="2" id="KW-0732">Signal</keyword>
<feature type="chain" id="PRO_5017208019" evidence="2">
    <location>
        <begin position="29"/>
        <end position="97"/>
    </location>
</feature>
<evidence type="ECO:0000313" key="3">
    <source>
        <dbReference type="EMBL" id="MCI41654.1"/>
    </source>
</evidence>
<evidence type="ECO:0000256" key="2">
    <source>
        <dbReference type="SAM" id="SignalP"/>
    </source>
</evidence>
<feature type="signal peptide" evidence="2">
    <location>
        <begin position="1"/>
        <end position="28"/>
    </location>
</feature>
<comment type="caution">
    <text evidence="3">The sequence shown here is derived from an EMBL/GenBank/DDBJ whole genome shotgun (WGS) entry which is preliminary data.</text>
</comment>
<keyword evidence="4" id="KW-1185">Reference proteome</keyword>
<reference evidence="3 4" key="1">
    <citation type="journal article" date="2018" name="Front. Plant Sci.">
        <title>Red Clover (Trifolium pratense) and Zigzag Clover (T. medium) - A Picture of Genomic Similarities and Differences.</title>
        <authorList>
            <person name="Dluhosova J."/>
            <person name="Istvanek J."/>
            <person name="Nedelnik J."/>
            <person name="Repkova J."/>
        </authorList>
    </citation>
    <scope>NUCLEOTIDE SEQUENCE [LARGE SCALE GENOMIC DNA]</scope>
    <source>
        <strain evidence="4">cv. 10/8</strain>
        <tissue evidence="3">Leaf</tissue>
    </source>
</reference>
<dbReference type="EMBL" id="LXQA010294722">
    <property type="protein sequence ID" value="MCI41654.1"/>
    <property type="molecule type" value="Genomic_DNA"/>
</dbReference>